<reference evidence="1 2" key="1">
    <citation type="journal article" date="2022" name="bioRxiv">
        <title>Genomics of Preaxostyla Flagellates Illuminates Evolutionary Transitions and the Path Towards Mitochondrial Loss.</title>
        <authorList>
            <person name="Novak L.V.F."/>
            <person name="Treitli S.C."/>
            <person name="Pyrih J."/>
            <person name="Halakuc P."/>
            <person name="Pipaliya S.V."/>
            <person name="Vacek V."/>
            <person name="Brzon O."/>
            <person name="Soukal P."/>
            <person name="Eme L."/>
            <person name="Dacks J.B."/>
            <person name="Karnkowska A."/>
            <person name="Elias M."/>
            <person name="Hampl V."/>
        </authorList>
    </citation>
    <scope>NUCLEOTIDE SEQUENCE [LARGE SCALE GENOMIC DNA]</scope>
    <source>
        <strain evidence="1">NAU3</strain>
        <tissue evidence="1">Gut</tissue>
    </source>
</reference>
<sequence>MGLLRCLLIYHCYAQIQLALVKADLLPQIITILNPQSLSFTEAVDIHFNLLEIIALSLNLATPYPLSQLRIDDRDDQQAVHETIFQQVLVPSEKYMWHLCVHRFSIIDGMQSSEFMTILAVLIQISPYYHPTMDLVLHLPIYLTLPSCLTFFETCHSIYPVLSSMGNAQWEWNKKGGEVRQIGKKIHRMLRMEGIEDVIEDKLQNDINAYCGRIVIAFSIQWNNLLGITIPQEE</sequence>
<dbReference type="EMBL" id="JARBJD010000004">
    <property type="protein sequence ID" value="KAK2964002.1"/>
    <property type="molecule type" value="Genomic_DNA"/>
</dbReference>
<organism evidence="1 2">
    <name type="scientific">Blattamonas nauphoetae</name>
    <dbReference type="NCBI Taxonomy" id="2049346"/>
    <lineage>
        <taxon>Eukaryota</taxon>
        <taxon>Metamonada</taxon>
        <taxon>Preaxostyla</taxon>
        <taxon>Oxymonadida</taxon>
        <taxon>Blattamonas</taxon>
    </lineage>
</organism>
<protein>
    <submittedName>
        <fullName evidence="1">Uncharacterized protein</fullName>
    </submittedName>
</protein>
<evidence type="ECO:0000313" key="2">
    <source>
        <dbReference type="Proteomes" id="UP001281761"/>
    </source>
</evidence>
<comment type="caution">
    <text evidence="1">The sequence shown here is derived from an EMBL/GenBank/DDBJ whole genome shotgun (WGS) entry which is preliminary data.</text>
</comment>
<gene>
    <name evidence="1" type="ORF">BLNAU_1083</name>
</gene>
<proteinExistence type="predicted"/>
<accession>A0ABQ9YJT5</accession>
<keyword evidence="2" id="KW-1185">Reference proteome</keyword>
<dbReference type="Proteomes" id="UP001281761">
    <property type="component" value="Unassembled WGS sequence"/>
</dbReference>
<evidence type="ECO:0000313" key="1">
    <source>
        <dbReference type="EMBL" id="KAK2964002.1"/>
    </source>
</evidence>
<name>A0ABQ9YJT5_9EUKA</name>